<comment type="caution">
    <text evidence="30">The sequence shown here is derived from an EMBL/GenBank/DDBJ whole genome shotgun (WGS) entry which is preliminary data.</text>
</comment>
<comment type="catalytic activity">
    <reaction evidence="22">
        <text>CTP + H2O = CMP + diphosphate + H(+)</text>
        <dbReference type="Rhea" id="RHEA:27762"/>
        <dbReference type="ChEBI" id="CHEBI:15377"/>
        <dbReference type="ChEBI" id="CHEBI:15378"/>
        <dbReference type="ChEBI" id="CHEBI:33019"/>
        <dbReference type="ChEBI" id="CHEBI:37563"/>
        <dbReference type="ChEBI" id="CHEBI:60377"/>
        <dbReference type="EC" id="3.6.1.9"/>
    </reaction>
    <physiologicalReaction direction="left-to-right" evidence="22">
        <dbReference type="Rhea" id="RHEA:27763"/>
    </physiologicalReaction>
</comment>
<evidence type="ECO:0000259" key="29">
    <source>
        <dbReference type="PROSITE" id="PS50958"/>
    </source>
</evidence>
<sequence length="839" mass="95685">MSLGLGLGLGLKEYRTTEPPLATCRNRCYDNPTGRDIDCRCDSACKKEGNCCFDYDDLCLQPKAEWTCSKVRCGEKRITDSHCSCADDCLTAGDCCANYKIACKGESSWALDQCESTTDPQCPAGFDLPPVILFSLDGFRAEYLQTWDYLMPNVRKLKNCGTHSKYMRAAYPTKTFPNHYTIVTGLYPESNGIIDNNMYDVHLNKFFSLSGSEKFNGYWWNGQPIWLTALYQGLKSGTFFWPGSDVPINGSYPTLYKLYNNSVVYEERVSTLLKWLDLPKNERPDFLTLYIEQPDSAGHSYGPVSGGVIDSLLVVDRTIGMLLDGLKQRNLHNCVNLIVLADHGMEKTYCEQLEYMTNYFDDISFFYLYDGPAARIRARNVPQNYFSFDSEGIVKNLTCRNPVQHFKPYLTRDLPKRFHYANNTRIDKVHLYVDRQWLVVRDNTYTFCGGGNHGYDNEFKSMEAIFIGHGPGFKRGTEVEAFENIEVYNLMCDLLQIHPAPNNGTHGSLNHLLSKPFYTPSLPTEKSNPLNCPFTSSIPNSGCICNSSVDESLMNNRLNLSADSIKQTEMDNLPFGRPRNIQVNSTYCLLHQHGYVSAYSHDIFMPLWSSYTIEKGGGSALPPTLTDCMRADVRIPEAKSQKCSDYKPSLNITHGFLHPPNFNKSEIEQYDSLLTSNMVPMYQEFQKIWHYLHNTLLPKYSMAKNGLNVISGPIFDYNYDGHADALREIEQYVQDDKIPIPTHYFVVLTSCRHITYTPLNCPTALEVLSFIIPHRPDNSESCPENKPESDWVEERLRAHAARVRDVELLTRLDFYQERQPLPEILQLKTFLPTFETIVN</sequence>
<dbReference type="Proteomes" id="UP000812440">
    <property type="component" value="Chromosome 5"/>
</dbReference>
<keyword evidence="14" id="KW-0735">Signal-anchor</keyword>
<dbReference type="InterPro" id="IPR044929">
    <property type="entry name" value="DNA/RNA_non-sp_Endonuclease_sf"/>
</dbReference>
<dbReference type="InterPro" id="IPR036024">
    <property type="entry name" value="Somatomedin_B-like_dom_sf"/>
</dbReference>
<evidence type="ECO:0000256" key="11">
    <source>
        <dbReference type="ARBA" id="ARBA00022801"/>
    </source>
</evidence>
<dbReference type="AlphaFoldDB" id="A0A8T2JPQ7"/>
<dbReference type="OrthoDB" id="415411at2759"/>
<evidence type="ECO:0000256" key="21">
    <source>
        <dbReference type="ARBA" id="ARBA00044894"/>
    </source>
</evidence>
<evidence type="ECO:0000256" key="13">
    <source>
        <dbReference type="ARBA" id="ARBA00022837"/>
    </source>
</evidence>
<keyword evidence="17" id="KW-1015">Disulfide bond</keyword>
<evidence type="ECO:0000256" key="22">
    <source>
        <dbReference type="ARBA" id="ARBA00044922"/>
    </source>
</evidence>
<comment type="catalytic activity">
    <reaction evidence="20">
        <text>a ribonucleoside 5'-triphosphate + H2O = a ribonucleoside 5'-phosphate + diphosphate + H(+)</text>
        <dbReference type="Rhea" id="RHEA:23996"/>
        <dbReference type="ChEBI" id="CHEBI:15377"/>
        <dbReference type="ChEBI" id="CHEBI:15378"/>
        <dbReference type="ChEBI" id="CHEBI:33019"/>
        <dbReference type="ChEBI" id="CHEBI:58043"/>
        <dbReference type="ChEBI" id="CHEBI:61557"/>
        <dbReference type="EC" id="3.6.1.9"/>
    </reaction>
    <physiologicalReaction direction="left-to-right" evidence="20">
        <dbReference type="Rhea" id="RHEA:23997"/>
    </physiologicalReaction>
</comment>
<comment type="catalytic activity">
    <reaction evidence="21">
        <text>ATP + H2O = AMP + diphosphate + H(+)</text>
        <dbReference type="Rhea" id="RHEA:14245"/>
        <dbReference type="ChEBI" id="CHEBI:15377"/>
        <dbReference type="ChEBI" id="CHEBI:15378"/>
        <dbReference type="ChEBI" id="CHEBI:30616"/>
        <dbReference type="ChEBI" id="CHEBI:33019"/>
        <dbReference type="ChEBI" id="CHEBI:456215"/>
        <dbReference type="EC" id="3.6.1.9"/>
    </reaction>
    <physiologicalReaction direction="left-to-right" evidence="21">
        <dbReference type="Rhea" id="RHEA:14246"/>
    </physiologicalReaction>
</comment>
<name>A0A8T2JPQ7_9PIPI</name>
<comment type="catalytic activity">
    <reaction evidence="28">
        <text>P(1),P(4)-bis(5'-adenosyl) tetraphosphate + H2O = AMP + ATP + 2 H(+)</text>
        <dbReference type="Rhea" id="RHEA:32039"/>
        <dbReference type="ChEBI" id="CHEBI:15377"/>
        <dbReference type="ChEBI" id="CHEBI:15378"/>
        <dbReference type="ChEBI" id="CHEBI:30616"/>
        <dbReference type="ChEBI" id="CHEBI:58141"/>
        <dbReference type="ChEBI" id="CHEBI:456215"/>
    </reaction>
    <physiologicalReaction direction="left-to-right" evidence="28">
        <dbReference type="Rhea" id="RHEA:32040"/>
    </physiologicalReaction>
</comment>
<evidence type="ECO:0000256" key="25">
    <source>
        <dbReference type="ARBA" id="ARBA00045013"/>
    </source>
</evidence>
<dbReference type="GO" id="GO:0046872">
    <property type="term" value="F:metal ion binding"/>
    <property type="evidence" value="ECO:0007669"/>
    <property type="project" value="UniProtKB-KW"/>
</dbReference>
<evidence type="ECO:0000256" key="17">
    <source>
        <dbReference type="ARBA" id="ARBA00023157"/>
    </source>
</evidence>
<dbReference type="Gene3D" id="3.40.570.10">
    <property type="entry name" value="Extracellular Endonuclease, subunit A"/>
    <property type="match status" value="1"/>
</dbReference>
<dbReference type="GO" id="GO:0005576">
    <property type="term" value="C:extracellular region"/>
    <property type="evidence" value="ECO:0007669"/>
    <property type="project" value="UniProtKB-SubCell"/>
</dbReference>
<dbReference type="SUPFAM" id="SSF90188">
    <property type="entry name" value="Somatomedin B domain"/>
    <property type="match status" value="2"/>
</dbReference>
<evidence type="ECO:0000256" key="7">
    <source>
        <dbReference type="ARBA" id="ARBA00022525"/>
    </source>
</evidence>
<dbReference type="EC" id="3.1.4.1" evidence="5"/>
<dbReference type="GO" id="GO:0009143">
    <property type="term" value="P:nucleoside triphosphate catabolic process"/>
    <property type="evidence" value="ECO:0007669"/>
    <property type="project" value="TreeGrafter"/>
</dbReference>
<evidence type="ECO:0000256" key="14">
    <source>
        <dbReference type="ARBA" id="ARBA00022968"/>
    </source>
</evidence>
<evidence type="ECO:0000256" key="9">
    <source>
        <dbReference type="ARBA" id="ARBA00022723"/>
    </source>
</evidence>
<keyword evidence="8" id="KW-0812">Transmembrane</keyword>
<evidence type="ECO:0000313" key="30">
    <source>
        <dbReference type="EMBL" id="KAG8444561.1"/>
    </source>
</evidence>
<evidence type="ECO:0000256" key="12">
    <source>
        <dbReference type="ARBA" id="ARBA00022833"/>
    </source>
</evidence>
<feature type="domain" description="SMB" evidence="29">
    <location>
        <begin position="64"/>
        <end position="108"/>
    </location>
</feature>
<dbReference type="CDD" id="cd16018">
    <property type="entry name" value="Enpp"/>
    <property type="match status" value="1"/>
</dbReference>
<dbReference type="SUPFAM" id="SSF54060">
    <property type="entry name" value="His-Me finger endonucleases"/>
    <property type="match status" value="1"/>
</dbReference>
<evidence type="ECO:0000256" key="20">
    <source>
        <dbReference type="ARBA" id="ARBA00044879"/>
    </source>
</evidence>
<evidence type="ECO:0000256" key="4">
    <source>
        <dbReference type="ARBA" id="ARBA00004613"/>
    </source>
</evidence>
<comment type="cofactor">
    <cofactor evidence="2">
        <name>Zn(2+)</name>
        <dbReference type="ChEBI" id="CHEBI:29105"/>
    </cofactor>
</comment>
<keyword evidence="31" id="KW-1185">Reference proteome</keyword>
<dbReference type="InterPro" id="IPR001212">
    <property type="entry name" value="Somatomedin_B_dom"/>
</dbReference>
<dbReference type="FunFam" id="4.10.410.20:FF:000001">
    <property type="entry name" value="Ectonucleotide pyrophosphatase/phosphodiesterase family member 2"/>
    <property type="match status" value="1"/>
</dbReference>
<evidence type="ECO:0000256" key="27">
    <source>
        <dbReference type="ARBA" id="ARBA00048215"/>
    </source>
</evidence>
<dbReference type="SMART" id="SM00477">
    <property type="entry name" value="NUC"/>
    <property type="match status" value="1"/>
</dbReference>
<keyword evidence="16" id="KW-0472">Membrane</keyword>
<dbReference type="PANTHER" id="PTHR10151">
    <property type="entry name" value="ECTONUCLEOTIDE PYROPHOSPHATASE/PHOSPHODIESTERASE"/>
    <property type="match status" value="1"/>
</dbReference>
<evidence type="ECO:0000256" key="2">
    <source>
        <dbReference type="ARBA" id="ARBA00001947"/>
    </source>
</evidence>
<dbReference type="InterPro" id="IPR020821">
    <property type="entry name" value="ENPP1-3/EXOG-like_nuc-like"/>
</dbReference>
<dbReference type="GO" id="GO:0005886">
    <property type="term" value="C:plasma membrane"/>
    <property type="evidence" value="ECO:0007669"/>
    <property type="project" value="UniProtKB-SubCell"/>
</dbReference>
<keyword evidence="9" id="KW-0479">Metal-binding</keyword>
<dbReference type="Gene3D" id="4.10.410.20">
    <property type="match status" value="2"/>
</dbReference>
<keyword evidence="10" id="KW-0677">Repeat</keyword>
<dbReference type="InterPro" id="IPR044925">
    <property type="entry name" value="His-Me_finger_sf"/>
</dbReference>
<dbReference type="SUPFAM" id="SSF53649">
    <property type="entry name" value="Alkaline phosphatase-like"/>
    <property type="match status" value="1"/>
</dbReference>
<evidence type="ECO:0000256" key="24">
    <source>
        <dbReference type="ARBA" id="ARBA00045010"/>
    </source>
</evidence>
<dbReference type="GO" id="GO:0003676">
    <property type="term" value="F:nucleic acid binding"/>
    <property type="evidence" value="ECO:0007669"/>
    <property type="project" value="InterPro"/>
</dbReference>
<keyword evidence="6" id="KW-1003">Cell membrane</keyword>
<evidence type="ECO:0000256" key="8">
    <source>
        <dbReference type="ARBA" id="ARBA00022692"/>
    </source>
</evidence>
<dbReference type="FunFam" id="3.40.720.10:FF:000010">
    <property type="entry name" value="Ectonucleotide pyrophosphatase/phosphodiesterase family member 1"/>
    <property type="match status" value="1"/>
</dbReference>
<keyword evidence="15" id="KW-1133">Transmembrane helix</keyword>
<dbReference type="Gene3D" id="3.40.720.10">
    <property type="entry name" value="Alkaline Phosphatase, subunit A"/>
    <property type="match status" value="1"/>
</dbReference>
<evidence type="ECO:0000256" key="23">
    <source>
        <dbReference type="ARBA" id="ARBA00045000"/>
    </source>
</evidence>
<dbReference type="GO" id="GO:0047429">
    <property type="term" value="F:nucleoside triphosphate diphosphatase activity"/>
    <property type="evidence" value="ECO:0007669"/>
    <property type="project" value="UniProtKB-EC"/>
</dbReference>
<dbReference type="CDD" id="cd00091">
    <property type="entry name" value="NUC"/>
    <property type="match status" value="1"/>
</dbReference>
<dbReference type="Pfam" id="PF01663">
    <property type="entry name" value="Phosphodiest"/>
    <property type="match status" value="1"/>
</dbReference>
<dbReference type="PANTHER" id="PTHR10151:SF107">
    <property type="entry name" value="ECTONUCLEOTIDE PYROPHOSPHATASE_PHOSPHODIESTERASE FAMILY MEMBER 3"/>
    <property type="match status" value="1"/>
</dbReference>
<accession>A0A8T2JPQ7</accession>
<evidence type="ECO:0000256" key="16">
    <source>
        <dbReference type="ARBA" id="ARBA00023136"/>
    </source>
</evidence>
<evidence type="ECO:0000256" key="5">
    <source>
        <dbReference type="ARBA" id="ARBA00012029"/>
    </source>
</evidence>
<keyword evidence="7" id="KW-0964">Secreted</keyword>
<comment type="subcellular location">
    <subcellularLocation>
        <location evidence="3">Cell membrane</location>
        <topology evidence="3">Single-pass type II membrane protein</topology>
    </subcellularLocation>
    <subcellularLocation>
        <location evidence="4">Secreted</location>
    </subcellularLocation>
</comment>
<keyword evidence="11" id="KW-0378">Hydrolase</keyword>
<evidence type="ECO:0000256" key="10">
    <source>
        <dbReference type="ARBA" id="ARBA00022737"/>
    </source>
</evidence>
<reference evidence="30" key="1">
    <citation type="thesis" date="2020" institute="ProQuest LLC" country="789 East Eisenhower Parkway, Ann Arbor, MI, USA">
        <title>Comparative Genomics and Chromosome Evolution.</title>
        <authorList>
            <person name="Mudd A.B."/>
        </authorList>
    </citation>
    <scope>NUCLEOTIDE SEQUENCE</scope>
    <source>
        <strain evidence="30">Female2</strain>
        <tissue evidence="30">Blood</tissue>
    </source>
</reference>
<keyword evidence="12" id="KW-0862">Zinc</keyword>
<comment type="catalytic activity">
    <reaction evidence="27">
        <text>GTP + H2O = GMP + diphosphate + H(+)</text>
        <dbReference type="Rhea" id="RHEA:29391"/>
        <dbReference type="ChEBI" id="CHEBI:15377"/>
        <dbReference type="ChEBI" id="CHEBI:15378"/>
        <dbReference type="ChEBI" id="CHEBI:33019"/>
        <dbReference type="ChEBI" id="CHEBI:37565"/>
        <dbReference type="ChEBI" id="CHEBI:58115"/>
        <dbReference type="EC" id="3.6.1.9"/>
    </reaction>
    <physiologicalReaction direction="left-to-right" evidence="27">
        <dbReference type="Rhea" id="RHEA:29392"/>
    </physiologicalReaction>
</comment>
<evidence type="ECO:0000256" key="26">
    <source>
        <dbReference type="ARBA" id="ARBA00047299"/>
    </source>
</evidence>
<dbReference type="InterPro" id="IPR001604">
    <property type="entry name" value="Endo_G_ENPP1-like_dom"/>
</dbReference>
<evidence type="ECO:0000313" key="31">
    <source>
        <dbReference type="Proteomes" id="UP000812440"/>
    </source>
</evidence>
<comment type="catalytic activity">
    <reaction evidence="1">
        <text>Hydrolytically removes 5'-nucleotides successively from the 3'-hydroxy termini of 3'-hydroxy-terminated oligonucleotides.</text>
        <dbReference type="EC" id="3.1.4.1"/>
    </reaction>
</comment>
<evidence type="ECO:0000256" key="1">
    <source>
        <dbReference type="ARBA" id="ARBA00000983"/>
    </source>
</evidence>
<dbReference type="GO" id="GO:0004528">
    <property type="term" value="F:phosphodiesterase I activity"/>
    <property type="evidence" value="ECO:0007669"/>
    <property type="project" value="UniProtKB-EC"/>
</dbReference>
<dbReference type="InterPro" id="IPR017850">
    <property type="entry name" value="Alkaline_phosphatase_core_sf"/>
</dbReference>
<keyword evidence="18" id="KW-0325">Glycoprotein</keyword>
<protein>
    <recommendedName>
        <fullName evidence="25">Alkaline phosphodiesterase I</fullName>
        <ecNumber evidence="5">3.1.4.1</ecNumber>
        <ecNumber evidence="19">3.6.1.9</ecNumber>
    </recommendedName>
    <alternativeName>
        <fullName evidence="23">Nucleotide diphosphatase</fullName>
    </alternativeName>
    <alternativeName>
        <fullName evidence="24">Nucleotide pyrophosphatase</fullName>
    </alternativeName>
</protein>
<keyword evidence="13" id="KW-0106">Calcium</keyword>
<evidence type="ECO:0000256" key="15">
    <source>
        <dbReference type="ARBA" id="ARBA00022989"/>
    </source>
</evidence>
<dbReference type="EC" id="3.6.1.9" evidence="19"/>
<evidence type="ECO:0000256" key="18">
    <source>
        <dbReference type="ARBA" id="ARBA00023180"/>
    </source>
</evidence>
<evidence type="ECO:0000256" key="28">
    <source>
        <dbReference type="ARBA" id="ARBA00049048"/>
    </source>
</evidence>
<gene>
    <name evidence="30" type="ORF">GDO86_009645</name>
</gene>
<dbReference type="Pfam" id="PF01223">
    <property type="entry name" value="Endonuclease_NS"/>
    <property type="match status" value="1"/>
</dbReference>
<dbReference type="PROSITE" id="PS00524">
    <property type="entry name" value="SMB_1"/>
    <property type="match status" value="2"/>
</dbReference>
<feature type="domain" description="SMB" evidence="29">
    <location>
        <begin position="20"/>
        <end position="63"/>
    </location>
</feature>
<dbReference type="SMART" id="SM00201">
    <property type="entry name" value="SO"/>
    <property type="match status" value="2"/>
</dbReference>
<evidence type="ECO:0000256" key="19">
    <source>
        <dbReference type="ARBA" id="ARBA00038862"/>
    </source>
</evidence>
<dbReference type="EMBL" id="JAACNH010000004">
    <property type="protein sequence ID" value="KAG8444561.1"/>
    <property type="molecule type" value="Genomic_DNA"/>
</dbReference>
<comment type="catalytic activity">
    <reaction evidence="26">
        <text>UTP + H2O = UMP + diphosphate + H(+)</text>
        <dbReference type="Rhea" id="RHEA:29395"/>
        <dbReference type="ChEBI" id="CHEBI:15377"/>
        <dbReference type="ChEBI" id="CHEBI:15378"/>
        <dbReference type="ChEBI" id="CHEBI:33019"/>
        <dbReference type="ChEBI" id="CHEBI:46398"/>
        <dbReference type="ChEBI" id="CHEBI:57865"/>
        <dbReference type="EC" id="3.6.1.9"/>
    </reaction>
    <physiologicalReaction direction="left-to-right" evidence="26">
        <dbReference type="Rhea" id="RHEA:29396"/>
    </physiologicalReaction>
</comment>
<dbReference type="PROSITE" id="PS50958">
    <property type="entry name" value="SMB_2"/>
    <property type="match status" value="2"/>
</dbReference>
<dbReference type="InterPro" id="IPR002591">
    <property type="entry name" value="Phosphodiest/P_Trfase"/>
</dbReference>
<evidence type="ECO:0000256" key="3">
    <source>
        <dbReference type="ARBA" id="ARBA00004401"/>
    </source>
</evidence>
<proteinExistence type="predicted"/>
<dbReference type="SMART" id="SM00892">
    <property type="entry name" value="Endonuclease_NS"/>
    <property type="match status" value="1"/>
</dbReference>
<dbReference type="Pfam" id="PF01033">
    <property type="entry name" value="Somatomedin_B"/>
    <property type="match status" value="2"/>
</dbReference>
<evidence type="ECO:0000256" key="6">
    <source>
        <dbReference type="ARBA" id="ARBA00022475"/>
    </source>
</evidence>
<organism evidence="30 31">
    <name type="scientific">Hymenochirus boettgeri</name>
    <name type="common">Congo dwarf clawed frog</name>
    <dbReference type="NCBI Taxonomy" id="247094"/>
    <lineage>
        <taxon>Eukaryota</taxon>
        <taxon>Metazoa</taxon>
        <taxon>Chordata</taxon>
        <taxon>Craniata</taxon>
        <taxon>Vertebrata</taxon>
        <taxon>Euteleostomi</taxon>
        <taxon>Amphibia</taxon>
        <taxon>Batrachia</taxon>
        <taxon>Anura</taxon>
        <taxon>Pipoidea</taxon>
        <taxon>Pipidae</taxon>
        <taxon>Pipinae</taxon>
        <taxon>Hymenochirus</taxon>
    </lineage>
</organism>